<organism evidence="1 2">
    <name type="scientific">Candidatus Argoarchaeum ethanivorans</name>
    <dbReference type="NCBI Taxonomy" id="2608793"/>
    <lineage>
        <taxon>Archaea</taxon>
        <taxon>Methanobacteriati</taxon>
        <taxon>Methanobacteriota</taxon>
        <taxon>Stenosarchaea group</taxon>
        <taxon>Methanomicrobia</taxon>
        <taxon>Methanosarcinales</taxon>
        <taxon>Methanosarcinales incertae sedis</taxon>
        <taxon>GOM Arc I cluster</taxon>
        <taxon>Candidatus Argoarchaeum</taxon>
    </lineage>
</organism>
<evidence type="ECO:0008006" key="3">
    <source>
        <dbReference type="Google" id="ProtNLM"/>
    </source>
</evidence>
<reference evidence="2" key="1">
    <citation type="submission" date="2019-01" db="EMBL/GenBank/DDBJ databases">
        <title>Anaerobic oxidation of ethane by archaea from a marine hydrocarbon seep.</title>
        <authorList>
            <person name="Musat F."/>
        </authorList>
    </citation>
    <scope>NUCLEOTIDE SEQUENCE [LARGE SCALE GENOMIC DNA]</scope>
</reference>
<evidence type="ECO:0000313" key="1">
    <source>
        <dbReference type="EMBL" id="RZB28590.1"/>
    </source>
</evidence>
<dbReference type="EMBL" id="RPGO01000041">
    <property type="protein sequence ID" value="RZB28590.1"/>
    <property type="molecule type" value="Genomic_DNA"/>
</dbReference>
<proteinExistence type="predicted"/>
<dbReference type="Proteomes" id="UP000291831">
    <property type="component" value="Unassembled WGS sequence"/>
</dbReference>
<evidence type="ECO:0000313" key="2">
    <source>
        <dbReference type="Proteomes" id="UP000291831"/>
    </source>
</evidence>
<name>A0A8B3S0T1_9EURY</name>
<sequence length="525" mass="60705">MLNFNTVPVFEQIPLIHTVNEDDELLLISPDTEWYRILKLFQWQDYREIAAKYYDALYHFNKSQEKPQSNHRDFEQKDQAAQRLLFSRATMDKTAPVLHLEEYKESFIRTISPLSIAPGITPNRLGGKKPKCFFALFKSFIGVSLMGFAPEPEKVYLLLTSNLSFARVCGFIPKGEDEQYWFKYIPSLRKLEQFDQIMTDYGLWSKSKWDEVRQNIEKGVIKKENELVGDTTHYYAFSGFETLTFQNEKGKEKTKSQSKVTKSCHCDNKEKCQHPWKLTDDGAGTIVKAHNKYIWGHKASILGFPLQGIPLDAIAVTDAATFDGKTFLPHVKSLFEHLPEVQPWIDRVLYDSACDSKPLKDKFKKELNVDLKASFNPRRKKAVTVNLPRGMKKVTACGNVVCNADFEMDYRGIRYGAEKFIYRAPVDENDISVCTTCEYKNTCCPTATEGRVVEISFDILPHIDTQEPPMSKRFKAIMIRRPSVERMIKRLKCDLSDDRLKKRGNNSFQAYLDKTMIAFHILLRR</sequence>
<accession>A0A8B3S0T1</accession>
<comment type="caution">
    <text evidence="1">The sequence shown here is derived from an EMBL/GenBank/DDBJ whole genome shotgun (WGS) entry which is preliminary data.</text>
</comment>
<dbReference type="AlphaFoldDB" id="A0A8B3S0T1"/>
<protein>
    <recommendedName>
        <fullName evidence="3">Transposase DDE domain-containing protein</fullName>
    </recommendedName>
</protein>
<gene>
    <name evidence="1" type="ORF">AEth_01994</name>
</gene>